<organism evidence="3">
    <name type="scientific">Tanacetum cinerariifolium</name>
    <name type="common">Dalmatian daisy</name>
    <name type="synonym">Chrysanthemum cinerariifolium</name>
    <dbReference type="NCBI Taxonomy" id="118510"/>
    <lineage>
        <taxon>Eukaryota</taxon>
        <taxon>Viridiplantae</taxon>
        <taxon>Streptophyta</taxon>
        <taxon>Embryophyta</taxon>
        <taxon>Tracheophyta</taxon>
        <taxon>Spermatophyta</taxon>
        <taxon>Magnoliopsida</taxon>
        <taxon>eudicotyledons</taxon>
        <taxon>Gunneridae</taxon>
        <taxon>Pentapetalae</taxon>
        <taxon>asterids</taxon>
        <taxon>campanulids</taxon>
        <taxon>Asterales</taxon>
        <taxon>Asteraceae</taxon>
        <taxon>Asteroideae</taxon>
        <taxon>Anthemideae</taxon>
        <taxon>Anthemidinae</taxon>
        <taxon>Tanacetum</taxon>
    </lineage>
</organism>
<gene>
    <name evidence="3" type="ORF">Tci_042301</name>
</gene>
<dbReference type="InterPro" id="IPR043128">
    <property type="entry name" value="Rev_trsase/Diguanyl_cyclase"/>
</dbReference>
<dbReference type="InterPro" id="IPR053134">
    <property type="entry name" value="RNA-dir_DNA_polymerase"/>
</dbReference>
<accession>A0A6L2M8G0</accession>
<dbReference type="Pfam" id="PF19259">
    <property type="entry name" value="Ty3_capsid"/>
    <property type="match status" value="1"/>
</dbReference>
<proteinExistence type="predicted"/>
<dbReference type="InterPro" id="IPR000477">
    <property type="entry name" value="RT_dom"/>
</dbReference>
<dbReference type="PANTHER" id="PTHR24559">
    <property type="entry name" value="TRANSPOSON TY3-I GAG-POL POLYPROTEIN"/>
    <property type="match status" value="1"/>
</dbReference>
<feature type="domain" description="Reverse transcriptase" evidence="1">
    <location>
        <begin position="336"/>
        <end position="474"/>
    </location>
</feature>
<dbReference type="InterPro" id="IPR045358">
    <property type="entry name" value="Ty3_capsid"/>
</dbReference>
<keyword evidence="3" id="KW-0808">Transferase</keyword>
<dbReference type="AlphaFoldDB" id="A0A6L2M8G0"/>
<dbReference type="EMBL" id="BKCJ010006093">
    <property type="protein sequence ID" value="GEU70323.1"/>
    <property type="molecule type" value="Genomic_DNA"/>
</dbReference>
<keyword evidence="3" id="KW-0548">Nucleotidyltransferase</keyword>
<dbReference type="GO" id="GO:0003964">
    <property type="term" value="F:RNA-directed DNA polymerase activity"/>
    <property type="evidence" value="ECO:0007669"/>
    <property type="project" value="UniProtKB-KW"/>
</dbReference>
<comment type="caution">
    <text evidence="3">The sequence shown here is derived from an EMBL/GenBank/DDBJ whole genome shotgun (WGS) entry which is preliminary data.</text>
</comment>
<dbReference type="PANTHER" id="PTHR24559:SF427">
    <property type="entry name" value="RNA-DIRECTED DNA POLYMERASE"/>
    <property type="match status" value="1"/>
</dbReference>
<sequence>MSHRSSSCANDYASESQSAPKHFSYLYPAKELEKDSLIDFKGNQANQREVTQSCSIKTVKASGAKEFFSKEGAVSLLTWFERTKSVLHFTKYPAESHVEFASNMLHSRTLTWWNTLVQTRGRETAIAQPWEDFKKLPMKEYCLDNEIQKLETEFWNHKMVGLDSDGYTPRFYELARLVPHMVMVTLENQLVNSYIRGLALEIKPYVTSSKPTSIQSAVSMASRLTTDGIKDGIFKKEENAGNKKRSKDKGNVVLFDSSSDDSFISTNFLPLINMKPSIVSPGYEIEIASGLKIPSSNGNNLEVHGEHPEGNLKQLKTMKVSEPKLKDILVVREFRDYRELNKLTIKNHYPLPRIDDLFDQLQGSRYFLKIDLRSGYHQLRVREEDNPKTVFKMRYRHFEFTIMTFGLTNAPAVFMDLMNRICRLYLDKFVIVFVEDILFYSKSKKEHEVHLKLIVDLLEKEKLFRKFSKCEFWLQEGTDDFVVYCDASNQGFGCVLMQRNKKELNMCQRRWIEIFSDYDFEIRYHPGKVNVVADALSRKEQNTRNPRDYFNEILKWKWENITIDFINKLPRTRSGHDSIWVIVDRLTKSAHFLEETTDKIVKIKERLKAIRDRQKSYADNQRKPLEFSVGDKVLLKVSPWKDVVCFAKRSIQYTFHVSNLKKCLADVNLHVPLDEIKIDDKLRFVKEHIKIIDREVKKLKRSWIPIIKVRWNSRQGPELTGNKKTR</sequence>
<reference evidence="3" key="1">
    <citation type="journal article" date="2019" name="Sci. Rep.">
        <title>Draft genome of Tanacetum cinerariifolium, the natural source of mosquito coil.</title>
        <authorList>
            <person name="Yamashiro T."/>
            <person name="Shiraishi A."/>
            <person name="Satake H."/>
            <person name="Nakayama K."/>
        </authorList>
    </citation>
    <scope>NUCLEOTIDE SEQUENCE</scope>
</reference>
<dbReference type="InterPro" id="IPR043502">
    <property type="entry name" value="DNA/RNA_pol_sf"/>
</dbReference>
<dbReference type="Gene3D" id="3.30.70.270">
    <property type="match status" value="1"/>
</dbReference>
<evidence type="ECO:0000259" key="1">
    <source>
        <dbReference type="Pfam" id="PF00078"/>
    </source>
</evidence>
<dbReference type="SUPFAM" id="SSF56672">
    <property type="entry name" value="DNA/RNA polymerases"/>
    <property type="match status" value="1"/>
</dbReference>
<dbReference type="Pfam" id="PF00078">
    <property type="entry name" value="RVT_1"/>
    <property type="match status" value="1"/>
</dbReference>
<dbReference type="CDD" id="cd01647">
    <property type="entry name" value="RT_LTR"/>
    <property type="match status" value="1"/>
</dbReference>
<name>A0A6L2M8G0_TANCI</name>
<dbReference type="Gene3D" id="3.10.10.10">
    <property type="entry name" value="HIV Type 1 Reverse Transcriptase, subunit A, domain 1"/>
    <property type="match status" value="1"/>
</dbReference>
<feature type="domain" description="Ty3 transposon capsid-like protein" evidence="2">
    <location>
        <begin position="95"/>
        <end position="248"/>
    </location>
</feature>
<keyword evidence="3" id="KW-0695">RNA-directed DNA polymerase</keyword>
<evidence type="ECO:0000259" key="2">
    <source>
        <dbReference type="Pfam" id="PF19259"/>
    </source>
</evidence>
<protein>
    <submittedName>
        <fullName evidence="3">Putative reverse transcriptase domain-containing protein</fullName>
    </submittedName>
</protein>
<evidence type="ECO:0000313" key="3">
    <source>
        <dbReference type="EMBL" id="GEU70323.1"/>
    </source>
</evidence>